<comment type="caution">
    <text evidence="2">The sequence shown here is derived from an EMBL/GenBank/DDBJ whole genome shotgun (WGS) entry which is preliminary data.</text>
</comment>
<evidence type="ECO:0000259" key="1">
    <source>
        <dbReference type="Pfam" id="PF00534"/>
    </source>
</evidence>
<dbReference type="EMBL" id="JBDQBE010000012">
    <property type="protein sequence ID" value="MEO4938654.1"/>
    <property type="molecule type" value="Genomic_DNA"/>
</dbReference>
<evidence type="ECO:0000313" key="2">
    <source>
        <dbReference type="EMBL" id="MEO4938654.1"/>
    </source>
</evidence>
<dbReference type="Proteomes" id="UP001491715">
    <property type="component" value="Unassembled WGS sequence"/>
</dbReference>
<keyword evidence="2" id="KW-0328">Glycosyltransferase</keyword>
<name>A0ABV0HXD1_9BACE</name>
<feature type="domain" description="Glycosyl transferase family 1" evidence="1">
    <location>
        <begin position="205"/>
        <end position="355"/>
    </location>
</feature>
<dbReference type="EC" id="2.4.-.-" evidence="2"/>
<reference evidence="2 3" key="1">
    <citation type="submission" date="2024-05" db="EMBL/GenBank/DDBJ databases">
        <title>Human gut microbiome strain richness.</title>
        <authorList>
            <person name="Chen-Liaw A."/>
        </authorList>
    </citation>
    <scope>NUCLEOTIDE SEQUENCE [LARGE SCALE GENOMIC DNA]</scope>
    <source>
        <strain evidence="2 3">1001271st1_B1_1001271B_150615</strain>
    </source>
</reference>
<organism evidence="2 3">
    <name type="scientific">Bacteroides humanifaecis</name>
    <dbReference type="NCBI Taxonomy" id="2792859"/>
    <lineage>
        <taxon>Bacteria</taxon>
        <taxon>Pseudomonadati</taxon>
        <taxon>Bacteroidota</taxon>
        <taxon>Bacteroidia</taxon>
        <taxon>Bacteroidales</taxon>
        <taxon>Bacteroidaceae</taxon>
        <taxon>Bacteroides</taxon>
    </lineage>
</organism>
<keyword evidence="3" id="KW-1185">Reference proteome</keyword>
<dbReference type="RefSeq" id="WP_119992788.1">
    <property type="nucleotide sequence ID" value="NZ_CP084680.1"/>
</dbReference>
<accession>A0ABV0HXD1</accession>
<evidence type="ECO:0000313" key="3">
    <source>
        <dbReference type="Proteomes" id="UP001491715"/>
    </source>
</evidence>
<dbReference type="SUPFAM" id="SSF53756">
    <property type="entry name" value="UDP-Glycosyltransferase/glycogen phosphorylase"/>
    <property type="match status" value="1"/>
</dbReference>
<dbReference type="CDD" id="cd03801">
    <property type="entry name" value="GT4_PimA-like"/>
    <property type="match status" value="1"/>
</dbReference>
<dbReference type="InterPro" id="IPR001296">
    <property type="entry name" value="Glyco_trans_1"/>
</dbReference>
<sequence>MNFLYLAEDYPYSKVHHQLCKHIVDLGKGINVIVYAVLRNNILSNDLRSTYTGINYQTLLYKLDESAQKYKYDFFFKIERKTSWLISHIDIQSVNMVYAATLFSEGAVAYRLYKNYSIPYVIAVRATDVNFYMKYMVHVWPLAWNVLRCAHKVTFITEAISRHFFQKKIMLPVKKNVQGKMEIIPNGIESYWIEHAKSKHVSSIPRSLLFIGVFNDNKNILATMKVVENLSSRYEGLHLTLVGGGGNQHERVLKYCKLHPELFTFKGKILDKKDLCKVFAESDIFVMVSHSETFGLVYIEALSQGLPILYTRGQGIDGTLKEKIGEAADSYDENSIKKAICRLIDEYEQYEPIGKSLYRFSWDNIARDVIRLIH</sequence>
<protein>
    <submittedName>
        <fullName evidence="2">Glycosyltransferase family 4 protein</fullName>
        <ecNumber evidence="2">2.4.-.-</ecNumber>
    </submittedName>
</protein>
<gene>
    <name evidence="2" type="ORF">ABHZ06_12425</name>
</gene>
<dbReference type="InterPro" id="IPR050194">
    <property type="entry name" value="Glycosyltransferase_grp1"/>
</dbReference>
<dbReference type="PANTHER" id="PTHR45947:SF3">
    <property type="entry name" value="SULFOQUINOVOSYL TRANSFERASE SQD2"/>
    <property type="match status" value="1"/>
</dbReference>
<dbReference type="PANTHER" id="PTHR45947">
    <property type="entry name" value="SULFOQUINOVOSYL TRANSFERASE SQD2"/>
    <property type="match status" value="1"/>
</dbReference>
<dbReference type="GO" id="GO:0016757">
    <property type="term" value="F:glycosyltransferase activity"/>
    <property type="evidence" value="ECO:0007669"/>
    <property type="project" value="UniProtKB-KW"/>
</dbReference>
<dbReference type="Gene3D" id="3.40.50.2000">
    <property type="entry name" value="Glycogen Phosphorylase B"/>
    <property type="match status" value="2"/>
</dbReference>
<dbReference type="Pfam" id="PF00534">
    <property type="entry name" value="Glycos_transf_1"/>
    <property type="match status" value="1"/>
</dbReference>
<keyword evidence="2" id="KW-0808">Transferase</keyword>
<proteinExistence type="predicted"/>